<reference evidence="2" key="1">
    <citation type="journal article" date="2019" name="Int. J. Syst. Evol. Microbiol.">
        <title>The Global Catalogue of Microorganisms (GCM) 10K type strain sequencing project: providing services to taxonomists for standard genome sequencing and annotation.</title>
        <authorList>
            <consortium name="The Broad Institute Genomics Platform"/>
            <consortium name="The Broad Institute Genome Sequencing Center for Infectious Disease"/>
            <person name="Wu L."/>
            <person name="Ma J."/>
        </authorList>
    </citation>
    <scope>NUCLEOTIDE SEQUENCE [LARGE SCALE GENOMIC DNA]</scope>
    <source>
        <strain evidence="2">KACC 12597</strain>
    </source>
</reference>
<dbReference type="Proteomes" id="UP001597337">
    <property type="component" value="Unassembled WGS sequence"/>
</dbReference>
<keyword evidence="2" id="KW-1185">Reference proteome</keyword>
<gene>
    <name evidence="1" type="ORF">ACFSJC_19765</name>
</gene>
<dbReference type="RefSeq" id="WP_386029013.1">
    <property type="nucleotide sequence ID" value="NZ_JBHUHX010000062.1"/>
</dbReference>
<dbReference type="EMBL" id="JBHUHX010000062">
    <property type="protein sequence ID" value="MFD2114093.1"/>
    <property type="molecule type" value="Genomic_DNA"/>
</dbReference>
<sequence length="134" mass="14818">MVELLFGSEYRKPPAQVVRIDDAVSGLTVVARAVAGGQSKTEGYHERRIPISPKVHAFMIQKKTDGLAKIAEERVSDISKIRGVLWTALATLFENGAPKDKFGDSAKDKANLFARPFEHFEDSRFFDGPLGLNE</sequence>
<evidence type="ECO:0000313" key="2">
    <source>
        <dbReference type="Proteomes" id="UP001597337"/>
    </source>
</evidence>
<protein>
    <submittedName>
        <fullName evidence="1">Uncharacterized protein</fullName>
    </submittedName>
</protein>
<name>A0ABW4YEJ7_9GAMM</name>
<proteinExistence type="predicted"/>
<organism evidence="1 2">
    <name type="scientific">Thiorhodococcus fuscus</name>
    <dbReference type="NCBI Taxonomy" id="527200"/>
    <lineage>
        <taxon>Bacteria</taxon>
        <taxon>Pseudomonadati</taxon>
        <taxon>Pseudomonadota</taxon>
        <taxon>Gammaproteobacteria</taxon>
        <taxon>Chromatiales</taxon>
        <taxon>Chromatiaceae</taxon>
        <taxon>Thiorhodococcus</taxon>
    </lineage>
</organism>
<comment type="caution">
    <text evidence="1">The sequence shown here is derived from an EMBL/GenBank/DDBJ whole genome shotgun (WGS) entry which is preliminary data.</text>
</comment>
<accession>A0ABW4YEJ7</accession>
<evidence type="ECO:0000313" key="1">
    <source>
        <dbReference type="EMBL" id="MFD2114093.1"/>
    </source>
</evidence>